<evidence type="ECO:0000256" key="6">
    <source>
        <dbReference type="ARBA" id="ARBA00022989"/>
    </source>
</evidence>
<dbReference type="GO" id="GO:0008610">
    <property type="term" value="P:lipid biosynthetic process"/>
    <property type="evidence" value="ECO:0007669"/>
    <property type="project" value="InterPro"/>
</dbReference>
<dbReference type="OrthoDB" id="408954at2759"/>
<reference evidence="13" key="1">
    <citation type="submission" date="2017-07" db="EMBL/GenBank/DDBJ databases">
        <title>Taro Niue Genome Assembly and Annotation.</title>
        <authorList>
            <person name="Atibalentja N."/>
            <person name="Keating K."/>
            <person name="Fields C.J."/>
        </authorList>
    </citation>
    <scope>NUCLEOTIDE SEQUENCE</scope>
    <source>
        <strain evidence="13">Niue_2</strain>
        <tissue evidence="13">Leaf</tissue>
    </source>
</reference>
<evidence type="ECO:0000256" key="7">
    <source>
        <dbReference type="ARBA" id="ARBA00023136"/>
    </source>
</evidence>
<evidence type="ECO:0000256" key="1">
    <source>
        <dbReference type="ARBA" id="ARBA00004477"/>
    </source>
</evidence>
<evidence type="ECO:0000259" key="12">
    <source>
        <dbReference type="Pfam" id="PF12076"/>
    </source>
</evidence>
<keyword evidence="7 10" id="KW-0472">Membrane</keyword>
<evidence type="ECO:0000256" key="2">
    <source>
        <dbReference type="ARBA" id="ARBA00009324"/>
    </source>
</evidence>
<organism evidence="13 14">
    <name type="scientific">Colocasia esculenta</name>
    <name type="common">Wild taro</name>
    <name type="synonym">Arum esculentum</name>
    <dbReference type="NCBI Taxonomy" id="4460"/>
    <lineage>
        <taxon>Eukaryota</taxon>
        <taxon>Viridiplantae</taxon>
        <taxon>Streptophyta</taxon>
        <taxon>Embryophyta</taxon>
        <taxon>Tracheophyta</taxon>
        <taxon>Spermatophyta</taxon>
        <taxon>Magnoliopsida</taxon>
        <taxon>Liliopsida</taxon>
        <taxon>Araceae</taxon>
        <taxon>Aroideae</taxon>
        <taxon>Colocasieae</taxon>
        <taxon>Colocasia</taxon>
    </lineage>
</organism>
<dbReference type="GO" id="GO:0016491">
    <property type="term" value="F:oxidoreductase activity"/>
    <property type="evidence" value="ECO:0007669"/>
    <property type="project" value="InterPro"/>
</dbReference>
<keyword evidence="5" id="KW-0256">Endoplasmic reticulum</keyword>
<name>A0A843TQH3_COLES</name>
<dbReference type="Pfam" id="PF12076">
    <property type="entry name" value="CER1-like_C"/>
    <property type="match status" value="1"/>
</dbReference>
<dbReference type="EC" id="4.1.99.5" evidence="3"/>
<sequence length="654" mass="75067">LELGNGEDWWRVVIGAAVQGAVQEMATNPGLFTAWPWQSLGNFKYLLLAPFVARSVYRFVNRENGKVDLANLVIPILLVRVAHSLFWISWARFQTARSKRRIVNKSLDFEQVDRERNWDDQILMTALLLYLGNMFLPGATYVPWWNTWGVVLTALLHAGPVEFLYYWFHRALHHHYLYSRYHSHHHASIVTEPITAVIHPFAEEFVYFLLFAIPIMTTVFSGCFSVVSLTGYLLYIDFMNYMGHCNFEVVPKWLFRVFPPLKYLMYTPTFHSLHHTQFRTNYSLFIPLYDYIYGTMDKSTDDLYESTSNGKEEMVDIVHLTHPTTLQSVYHLRLGLASLASKPYTSRWYVWAMWPFTFLSLLLSRISGSAFVVEKNRLKSLTMQTWATPRFSFQYKLSWERDAINELIEKAVLEADEQGVKVMTLGLLNQGEEINGLGELYVRKHPKLRIRIVDGSSLAAAAVMHSIPEGTKEVLLIGKLSKVAFIVAKALCQRSIQVLTVRREEFEKLKLRLPTSFGSRLVLSNCYTPKAMKLSCLPLQVWLVGDGLTAEEQRRAVKGTCFVPFSQFPTKKTRGDCVYYSTPAMVIPKELENMHACENWLPRRVMSTCRVAGIVHALEGWKVHEAGNVVLDMEDVWRAALRHGFLPLPSSLAG</sequence>
<feature type="domain" description="Very-long-chain aldehyde decarbonylase CER1-like C-terminal" evidence="12">
    <location>
        <begin position="474"/>
        <end position="647"/>
    </location>
</feature>
<feature type="transmembrane region" description="Helical" evidence="10">
    <location>
        <begin position="69"/>
        <end position="91"/>
    </location>
</feature>
<protein>
    <recommendedName>
        <fullName evidence="3">aldehyde oxygenase (deformylating)</fullName>
        <ecNumber evidence="3">4.1.99.5</ecNumber>
    </recommendedName>
</protein>
<comment type="catalytic activity">
    <reaction evidence="9">
        <text>a long-chain fatty aldehyde + 2 NADPH + O2 + H(+) = a long-chain alkane + formate + 2 NADP(+) + H2O</text>
        <dbReference type="Rhea" id="RHEA:21440"/>
        <dbReference type="ChEBI" id="CHEBI:15377"/>
        <dbReference type="ChEBI" id="CHEBI:15378"/>
        <dbReference type="ChEBI" id="CHEBI:15379"/>
        <dbReference type="ChEBI" id="CHEBI:15740"/>
        <dbReference type="ChEBI" id="CHEBI:17176"/>
        <dbReference type="ChEBI" id="CHEBI:57783"/>
        <dbReference type="ChEBI" id="CHEBI:58349"/>
        <dbReference type="ChEBI" id="CHEBI:83563"/>
        <dbReference type="EC" id="4.1.99.5"/>
    </reaction>
</comment>
<dbReference type="AlphaFoldDB" id="A0A843TQH3"/>
<keyword evidence="14" id="KW-1185">Reference proteome</keyword>
<dbReference type="Pfam" id="PF04116">
    <property type="entry name" value="FA_hydroxylase"/>
    <property type="match status" value="1"/>
</dbReference>
<evidence type="ECO:0000256" key="8">
    <source>
        <dbReference type="ARBA" id="ARBA00023239"/>
    </source>
</evidence>
<feature type="transmembrane region" description="Helical" evidence="10">
    <location>
        <begin position="205"/>
        <end position="234"/>
    </location>
</feature>
<dbReference type="InterPro" id="IPR021940">
    <property type="entry name" value="CER1-like_C"/>
</dbReference>
<accession>A0A843TQH3</accession>
<evidence type="ECO:0000256" key="10">
    <source>
        <dbReference type="SAM" id="Phobius"/>
    </source>
</evidence>
<dbReference type="PANTHER" id="PTHR11863">
    <property type="entry name" value="STEROL DESATURASE"/>
    <property type="match status" value="1"/>
</dbReference>
<evidence type="ECO:0000313" key="14">
    <source>
        <dbReference type="Proteomes" id="UP000652761"/>
    </source>
</evidence>
<comment type="subcellular location">
    <subcellularLocation>
        <location evidence="1">Endoplasmic reticulum membrane</location>
        <topology evidence="1">Multi-pass membrane protein</topology>
    </subcellularLocation>
</comment>
<evidence type="ECO:0000256" key="9">
    <source>
        <dbReference type="ARBA" id="ARBA00047909"/>
    </source>
</evidence>
<dbReference type="GO" id="GO:0071771">
    <property type="term" value="F:aldehyde oxygenase (deformylating) activity"/>
    <property type="evidence" value="ECO:0007669"/>
    <property type="project" value="UniProtKB-EC"/>
</dbReference>
<comment type="caution">
    <text evidence="13">The sequence shown here is derived from an EMBL/GenBank/DDBJ whole genome shotgun (WGS) entry which is preliminary data.</text>
</comment>
<proteinExistence type="inferred from homology"/>
<keyword evidence="4 10" id="KW-0812">Transmembrane</keyword>
<dbReference type="GO" id="GO:0005506">
    <property type="term" value="F:iron ion binding"/>
    <property type="evidence" value="ECO:0007669"/>
    <property type="project" value="InterPro"/>
</dbReference>
<keyword evidence="8" id="KW-0456">Lyase</keyword>
<evidence type="ECO:0000259" key="11">
    <source>
        <dbReference type="Pfam" id="PF04116"/>
    </source>
</evidence>
<dbReference type="EMBL" id="NMUH01000106">
    <property type="protein sequence ID" value="MQL71683.1"/>
    <property type="molecule type" value="Genomic_DNA"/>
</dbReference>
<gene>
    <name evidence="13" type="ORF">Taro_003981</name>
</gene>
<feature type="transmembrane region" description="Helical" evidence="10">
    <location>
        <begin position="122"/>
        <end position="142"/>
    </location>
</feature>
<dbReference type="GO" id="GO:0005789">
    <property type="term" value="C:endoplasmic reticulum membrane"/>
    <property type="evidence" value="ECO:0007669"/>
    <property type="project" value="UniProtKB-SubCell"/>
</dbReference>
<evidence type="ECO:0000256" key="5">
    <source>
        <dbReference type="ARBA" id="ARBA00022824"/>
    </source>
</evidence>
<evidence type="ECO:0000256" key="4">
    <source>
        <dbReference type="ARBA" id="ARBA00022692"/>
    </source>
</evidence>
<dbReference type="InterPro" id="IPR050307">
    <property type="entry name" value="Sterol_Desaturase_Related"/>
</dbReference>
<evidence type="ECO:0000256" key="3">
    <source>
        <dbReference type="ARBA" id="ARBA00013146"/>
    </source>
</evidence>
<feature type="domain" description="Fatty acid hydroxylase" evidence="11">
    <location>
        <begin position="159"/>
        <end position="295"/>
    </location>
</feature>
<dbReference type="InterPro" id="IPR006694">
    <property type="entry name" value="Fatty_acid_hydroxylase"/>
</dbReference>
<keyword evidence="6 10" id="KW-1133">Transmembrane helix</keyword>
<comment type="similarity">
    <text evidence="2">Belongs to the sterol desaturase family.</text>
</comment>
<feature type="non-terminal residue" evidence="13">
    <location>
        <position position="654"/>
    </location>
</feature>
<feature type="transmembrane region" description="Helical" evidence="10">
    <location>
        <begin position="148"/>
        <end position="168"/>
    </location>
</feature>
<evidence type="ECO:0000313" key="13">
    <source>
        <dbReference type="EMBL" id="MQL71683.1"/>
    </source>
</evidence>
<dbReference type="Proteomes" id="UP000652761">
    <property type="component" value="Unassembled WGS sequence"/>
</dbReference>